<dbReference type="GO" id="GO:0016874">
    <property type="term" value="F:ligase activity"/>
    <property type="evidence" value="ECO:0007669"/>
    <property type="project" value="UniProtKB-KW"/>
</dbReference>
<dbReference type="OrthoDB" id="412402at2759"/>
<feature type="compositionally biased region" description="Low complexity" evidence="1">
    <location>
        <begin position="36"/>
        <end position="52"/>
    </location>
</feature>
<dbReference type="GeneID" id="31017040"/>
<dbReference type="InterPro" id="IPR022025">
    <property type="entry name" value="Amidoligase_2"/>
</dbReference>
<feature type="region of interest" description="Disordered" evidence="1">
    <location>
        <begin position="1"/>
        <end position="83"/>
    </location>
</feature>
<dbReference type="PANTHER" id="PTHR36847:SF1">
    <property type="entry name" value="AMIDOLIGASE ENZYME"/>
    <property type="match status" value="1"/>
</dbReference>
<organism evidence="2 3">
    <name type="scientific">Diplodia corticola</name>
    <dbReference type="NCBI Taxonomy" id="236234"/>
    <lineage>
        <taxon>Eukaryota</taxon>
        <taxon>Fungi</taxon>
        <taxon>Dikarya</taxon>
        <taxon>Ascomycota</taxon>
        <taxon>Pezizomycotina</taxon>
        <taxon>Dothideomycetes</taxon>
        <taxon>Dothideomycetes incertae sedis</taxon>
        <taxon>Botryosphaeriales</taxon>
        <taxon>Botryosphaeriaceae</taxon>
        <taxon>Diplodia</taxon>
    </lineage>
</organism>
<comment type="caution">
    <text evidence="2">The sequence shown here is derived from an EMBL/GenBank/DDBJ whole genome shotgun (WGS) entry which is preliminary data.</text>
</comment>
<dbReference type="STRING" id="236234.A0A1J9SE32"/>
<evidence type="ECO:0000313" key="3">
    <source>
        <dbReference type="Proteomes" id="UP000183809"/>
    </source>
</evidence>
<gene>
    <name evidence="2" type="ORF">BKCO1_5000190</name>
</gene>
<name>A0A1J9SE32_9PEZI</name>
<feature type="compositionally biased region" description="Polar residues" evidence="1">
    <location>
        <begin position="53"/>
        <end position="65"/>
    </location>
</feature>
<proteinExistence type="predicted"/>
<sequence length="570" mass="63772">MDIPMENDSDPPLGKGSDTPMDMGDDFDIPMRDRSSSTISNSSSSANISDASFTPSIASNNSGCTTPPHATGRSDDVPQRPGRRAVVTQVGPIRPLFLTEPSVPLPLTVGIELEMLLVYDLKATNMDYGDHDAILMMVIKALSSAGVNACHEWDTLDLHEGDSAKYARWGVGVDMSAGDAHPAYDSDQGCLCRSEKRAWGCTDFMDYHRRRDEYGFLGLELKSPKYALDGGDDWRDDVRRTLKVLHGHFDDRASGDCFRLYQHDTTGVHVHVGVGTQTERHRLPLESVKSFMQLVTGFERITDELHATTRFDSRAQYCAPPSQHYRWIIPQWLRGRDHVEAVDDANAVVRARYDNGETCEMDNSVVRWCQEIEKIGELNDIEGYENRETAYNLQNLDVDADGNFCGDCKGTIEFRQHRGTTDADEIFAWVEVVTSMVRFAHTTALTGSMLSIVKQHVYDPAMGLGGFLHMIGVADKTVDYYSKHVEKPAASELPGSRLTPLTSDLARRRQQQKDPAQVMRAILLRLASGDYGVPIEVSRQLVREKYPPVDAAPPDYKWKCEPPEMFPLKY</sequence>
<dbReference type="AlphaFoldDB" id="A0A1J9SE32"/>
<evidence type="ECO:0000256" key="1">
    <source>
        <dbReference type="SAM" id="MobiDB-lite"/>
    </source>
</evidence>
<reference evidence="2 3" key="1">
    <citation type="submission" date="2016-10" db="EMBL/GenBank/DDBJ databases">
        <title>Proteomics and genomics reveal pathogen-plant mechanisms compatible with a hemibiotrophic lifestyle of Diplodia corticola.</title>
        <authorList>
            <person name="Fernandes I."/>
            <person name="De Jonge R."/>
            <person name="Van De Peer Y."/>
            <person name="Devreese B."/>
            <person name="Alves A."/>
            <person name="Esteves A.C."/>
        </authorList>
    </citation>
    <scope>NUCLEOTIDE SEQUENCE [LARGE SCALE GENOMIC DNA]</scope>
    <source>
        <strain evidence="2 3">CBS 112549</strain>
    </source>
</reference>
<accession>A0A1J9SE32</accession>
<evidence type="ECO:0000313" key="2">
    <source>
        <dbReference type="EMBL" id="OJD38084.1"/>
    </source>
</evidence>
<dbReference type="Proteomes" id="UP000183809">
    <property type="component" value="Unassembled WGS sequence"/>
</dbReference>
<keyword evidence="3" id="KW-1185">Reference proteome</keyword>
<dbReference type="RefSeq" id="XP_020134112.1">
    <property type="nucleotide sequence ID" value="XM_020276779.1"/>
</dbReference>
<protein>
    <submittedName>
        <fullName evidence="2">Amidoligase enzyme</fullName>
    </submittedName>
</protein>
<keyword evidence="2" id="KW-0436">Ligase</keyword>
<dbReference type="EMBL" id="MNUE01000005">
    <property type="protein sequence ID" value="OJD38084.1"/>
    <property type="molecule type" value="Genomic_DNA"/>
</dbReference>
<dbReference type="PANTHER" id="PTHR36847">
    <property type="entry name" value="AMIDOLIGASE ENZYME"/>
    <property type="match status" value="1"/>
</dbReference>
<dbReference type="Pfam" id="PF12224">
    <property type="entry name" value="Amidoligase_2"/>
    <property type="match status" value="1"/>
</dbReference>